<evidence type="ECO:0000313" key="11">
    <source>
        <dbReference type="Proteomes" id="UP000028045"/>
    </source>
</evidence>
<comment type="similarity">
    <text evidence="2 7">Belongs to the Mediator complex subunit 1 family.</text>
</comment>
<evidence type="ECO:0000256" key="7">
    <source>
        <dbReference type="RuleBase" id="RU364059"/>
    </source>
</evidence>
<keyword evidence="6 7" id="KW-0539">Nucleus</keyword>
<evidence type="ECO:0000256" key="6">
    <source>
        <dbReference type="ARBA" id="ARBA00023242"/>
    </source>
</evidence>
<sequence length="686" mass="74399">MSTPMKHAASQQGRTPSQLAVATPPVSTPFSNPAHAAFSPRNSRSSPQQVKKSPATSTLLGQSITGALNFDSPSAAAAMGALGIGGAFEMGLDNVGVAGLDGLSVGFSSEDDKVKRLDTILALLNKKRGLVSEAGLERLAQRLGLEFLSEENIGPDGRKSRTLVIAGSAIALDIALDNNVVQNISLAFHGSPPSVARHADAASQILLKDLQLAPNQSPLTKTLDQFAKNFEWLANLDKLSISPGLDCQEALAGIFASLERLNKWDMTKLREEPAMAGKSDTYISSAAMCTRHGYPAMHCRGKLGLALQYWRELRHVPASDSSDQGDKVWSLLLGCAPINGLGQSPVRVSENWISKDIVKPDPTAIGEKKEALDWQEPDNVILPPSEENKDAGMELLQPDLSTTRVPRVMFTATFDPPVKLPQNEWMRLYAYAQAEPPNLNALDFSHRPPPTFDSMVFPIPPGTKQDPSEARTITRVRQVRVFDEANQPVQKTHHNKLFIYKPIYSQEVKDLAFSHPRQLVDMLPLLRQYAFLSILLENSFGSNTQDPVATKDGQAKAGTGQGPGTTMTRDEFTDFSQPAPTLDASQISLGGQGDSRKTTHMDVILGVHPVPQIQVVFPLGSSTGDITLRILEGGTVEVMDENILAQDGRGGPKGNGKTLTRGDLARVLEHLEDLCKWVEWISLRVT</sequence>
<organism evidence="10 11">
    <name type="scientific">Stachybotrys chartarum (strain CBS 109288 / IBT 7711)</name>
    <name type="common">Toxic black mold</name>
    <name type="synonym">Stilbospora chartarum</name>
    <dbReference type="NCBI Taxonomy" id="1280523"/>
    <lineage>
        <taxon>Eukaryota</taxon>
        <taxon>Fungi</taxon>
        <taxon>Dikarya</taxon>
        <taxon>Ascomycota</taxon>
        <taxon>Pezizomycotina</taxon>
        <taxon>Sordariomycetes</taxon>
        <taxon>Hypocreomycetidae</taxon>
        <taxon>Hypocreales</taxon>
        <taxon>Stachybotryaceae</taxon>
        <taxon>Stachybotrys</taxon>
    </lineage>
</organism>
<evidence type="ECO:0000313" key="10">
    <source>
        <dbReference type="EMBL" id="KEY73705.1"/>
    </source>
</evidence>
<feature type="compositionally biased region" description="Polar residues" evidence="8">
    <location>
        <begin position="40"/>
        <end position="56"/>
    </location>
</feature>
<dbReference type="Proteomes" id="UP000028045">
    <property type="component" value="Unassembled WGS sequence"/>
</dbReference>
<evidence type="ECO:0000256" key="4">
    <source>
        <dbReference type="ARBA" id="ARBA00023159"/>
    </source>
</evidence>
<evidence type="ECO:0000256" key="2">
    <source>
        <dbReference type="ARBA" id="ARBA00006210"/>
    </source>
</evidence>
<feature type="region of interest" description="Disordered" evidence="8">
    <location>
        <begin position="543"/>
        <end position="566"/>
    </location>
</feature>
<evidence type="ECO:0000256" key="1">
    <source>
        <dbReference type="ARBA" id="ARBA00004123"/>
    </source>
</evidence>
<dbReference type="GO" id="GO:0045944">
    <property type="term" value="P:positive regulation of transcription by RNA polymerase II"/>
    <property type="evidence" value="ECO:0007669"/>
    <property type="project" value="UniProtKB-ARBA"/>
</dbReference>
<evidence type="ECO:0000256" key="5">
    <source>
        <dbReference type="ARBA" id="ARBA00023163"/>
    </source>
</evidence>
<dbReference type="HOGENOM" id="CLU_008378_1_0_1"/>
<feature type="compositionally biased region" description="Polar residues" evidence="8">
    <location>
        <begin position="1"/>
        <end position="20"/>
    </location>
</feature>
<gene>
    <name evidence="10" type="ORF">S7711_06279</name>
</gene>
<feature type="region of interest" description="Disordered" evidence="8">
    <location>
        <begin position="1"/>
        <end position="56"/>
    </location>
</feature>
<keyword evidence="4 7" id="KW-0010">Activator</keyword>
<evidence type="ECO:0000256" key="3">
    <source>
        <dbReference type="ARBA" id="ARBA00023015"/>
    </source>
</evidence>
<evidence type="ECO:0000256" key="8">
    <source>
        <dbReference type="SAM" id="MobiDB-lite"/>
    </source>
</evidence>
<proteinExistence type="inferred from homology"/>
<accession>A0A084B826</accession>
<dbReference type="InterPro" id="IPR019680">
    <property type="entry name" value="Mediator_Med1"/>
</dbReference>
<dbReference type="EMBL" id="KL647768">
    <property type="protein sequence ID" value="KEY73705.1"/>
    <property type="molecule type" value="Genomic_DNA"/>
</dbReference>
<keyword evidence="3 7" id="KW-0805">Transcription regulation</keyword>
<dbReference type="GO" id="GO:0016592">
    <property type="term" value="C:mediator complex"/>
    <property type="evidence" value="ECO:0007669"/>
    <property type="project" value="InterPro"/>
</dbReference>
<dbReference type="Pfam" id="PF10744">
    <property type="entry name" value="Med1"/>
    <property type="match status" value="1"/>
</dbReference>
<name>A0A084B826_STACB</name>
<dbReference type="GO" id="GO:0003712">
    <property type="term" value="F:transcription coregulator activity"/>
    <property type="evidence" value="ECO:0007669"/>
    <property type="project" value="InterPro"/>
</dbReference>
<reference evidence="10 11" key="1">
    <citation type="journal article" date="2014" name="BMC Genomics">
        <title>Comparative genome sequencing reveals chemotype-specific gene clusters in the toxigenic black mold Stachybotrys.</title>
        <authorList>
            <person name="Semeiks J."/>
            <person name="Borek D."/>
            <person name="Otwinowski Z."/>
            <person name="Grishin N.V."/>
        </authorList>
    </citation>
    <scope>NUCLEOTIDE SEQUENCE [LARGE SCALE GENOMIC DNA]</scope>
    <source>
        <strain evidence="11">CBS 109288 / IBT 7711</strain>
    </source>
</reference>
<keyword evidence="11" id="KW-1185">Reference proteome</keyword>
<comment type="function">
    <text evidence="7">Component of the Mediator complex, a coactivator involved in the regulated transcription of nearly all RNA polymerase II-dependent genes. Mediator functions as a bridge to convey information from gene-specific regulatory proteins to the basal RNA polymerase II transcription machinery. Mediator is recruited to promoters by direct interactions with regulatory proteins and serves as a scaffold for the assembly of a functional preinitiation complex with RNA polymerase II and the general transcription factors.</text>
</comment>
<protein>
    <recommendedName>
        <fullName evidence="7">Mediator of RNA polymerase II transcription subunit 1</fullName>
    </recommendedName>
    <alternativeName>
        <fullName evidence="7">Mediator complex subunit 1</fullName>
    </alternativeName>
</protein>
<dbReference type="PANTHER" id="PTHR35041">
    <property type="entry name" value="MEDIATOR OF RNA POLYMERASE II TRANSCRIPTION SUBUNIT 1"/>
    <property type="match status" value="1"/>
</dbReference>
<evidence type="ECO:0000259" key="9">
    <source>
        <dbReference type="Pfam" id="PF10744"/>
    </source>
</evidence>
<dbReference type="PANTHER" id="PTHR35041:SF4">
    <property type="entry name" value="MEDIATOR OF RNA POLYMERASE II TRANSCRIPTION SUBUNIT 1"/>
    <property type="match status" value="1"/>
</dbReference>
<dbReference type="OrthoDB" id="5310959at2759"/>
<keyword evidence="5 7" id="KW-0804">Transcription</keyword>
<feature type="domain" description="Mediator complex subunit Med1" evidence="9">
    <location>
        <begin position="118"/>
        <end position="541"/>
    </location>
</feature>
<comment type="subcellular location">
    <subcellularLocation>
        <location evidence="1 7">Nucleus</location>
    </subcellularLocation>
</comment>
<dbReference type="AlphaFoldDB" id="A0A084B826"/>